<comment type="subcellular location">
    <subcellularLocation>
        <location evidence="1">Cell membrane</location>
        <topology evidence="1">Multi-pass membrane protein</topology>
    </subcellularLocation>
</comment>
<evidence type="ECO:0000259" key="9">
    <source>
        <dbReference type="PROSITE" id="PS50850"/>
    </source>
</evidence>
<feature type="transmembrane region" description="Helical" evidence="8">
    <location>
        <begin position="346"/>
        <end position="369"/>
    </location>
</feature>
<feature type="transmembrane region" description="Helical" evidence="8">
    <location>
        <begin position="414"/>
        <end position="432"/>
    </location>
</feature>
<evidence type="ECO:0000313" key="11">
    <source>
        <dbReference type="Proteomes" id="UP000194632"/>
    </source>
</evidence>
<dbReference type="EMBL" id="NGFO01000022">
    <property type="protein sequence ID" value="OUC77308.1"/>
    <property type="molecule type" value="Genomic_DNA"/>
</dbReference>
<dbReference type="Proteomes" id="UP000194632">
    <property type="component" value="Unassembled WGS sequence"/>
</dbReference>
<feature type="transmembrane region" description="Helical" evidence="8">
    <location>
        <begin position="165"/>
        <end position="188"/>
    </location>
</feature>
<reference evidence="10 11" key="1">
    <citation type="submission" date="2017-05" db="EMBL/GenBank/DDBJ databases">
        <title>Biotechnological potential of actinobacteria isolated from South African environments.</title>
        <authorList>
            <person name="Le Roes-Hill M."/>
            <person name="Prins A."/>
            <person name="Durrell K.A."/>
        </authorList>
    </citation>
    <scope>NUCLEOTIDE SEQUENCE [LARGE SCALE GENOMIC DNA]</scope>
    <source>
        <strain evidence="10">BS2</strain>
    </source>
</reference>
<dbReference type="Pfam" id="PF07690">
    <property type="entry name" value="MFS_1"/>
    <property type="match status" value="1"/>
</dbReference>
<dbReference type="PROSITE" id="PS50850">
    <property type="entry name" value="MFS"/>
    <property type="match status" value="1"/>
</dbReference>
<evidence type="ECO:0000256" key="4">
    <source>
        <dbReference type="ARBA" id="ARBA00022692"/>
    </source>
</evidence>
<protein>
    <submittedName>
        <fullName evidence="10">MFS transporter</fullName>
    </submittedName>
</protein>
<organism evidence="10 11">
    <name type="scientific">Gordonia lacunae</name>
    <dbReference type="NCBI Taxonomy" id="417102"/>
    <lineage>
        <taxon>Bacteria</taxon>
        <taxon>Bacillati</taxon>
        <taxon>Actinomycetota</taxon>
        <taxon>Actinomycetes</taxon>
        <taxon>Mycobacteriales</taxon>
        <taxon>Gordoniaceae</taxon>
        <taxon>Gordonia</taxon>
    </lineage>
</organism>
<dbReference type="RefSeq" id="WP_086536635.1">
    <property type="nucleotide sequence ID" value="NZ_NGFO01000022.1"/>
</dbReference>
<name>A0A243Q9K6_9ACTN</name>
<evidence type="ECO:0000313" key="10">
    <source>
        <dbReference type="EMBL" id="OUC77308.1"/>
    </source>
</evidence>
<dbReference type="InterPro" id="IPR036259">
    <property type="entry name" value="MFS_trans_sf"/>
</dbReference>
<dbReference type="STRING" id="417102.CA982_17955"/>
<keyword evidence="2" id="KW-0813">Transport</keyword>
<feature type="compositionally biased region" description="Polar residues" evidence="7">
    <location>
        <begin position="1"/>
        <end position="10"/>
    </location>
</feature>
<dbReference type="GO" id="GO:0022857">
    <property type="term" value="F:transmembrane transporter activity"/>
    <property type="evidence" value="ECO:0007669"/>
    <property type="project" value="InterPro"/>
</dbReference>
<feature type="transmembrane region" description="Helical" evidence="8">
    <location>
        <begin position="290"/>
        <end position="312"/>
    </location>
</feature>
<evidence type="ECO:0000256" key="2">
    <source>
        <dbReference type="ARBA" id="ARBA00022448"/>
    </source>
</evidence>
<sequence>MSQTTSSTDRGGSPTAPPTTPEMSKKAGRAAFVGTLLEYYDFSLYASAASVVFASVFFSGSSPFLGTLQAVGTFAIGFVVRPVGGVILGSLGDRYGRKRILVLTLVLMGAATMLVGLLPSHGQIGWLAPLMLVMLRIVQGIGASAEYGGATLVAVEFAPQRKRGLLGSLPGMGAALGGVLGTSALLLCSTVMSEDVFMSWGWRIPFLCSGFILAYGLWLRRSLPETPEFHRIEDTGGPARTPVRDVINQQPRALLVVMVMAIGMTGIGYFYLVFMGTFGANQLGLGSTDILIGLIAAQVANALLIPVFGGLSDRVGRRVIIMGGFVYSAVFAWPAFWLLSEYGSSAMFWLVLALGNGLGVGMVFGPMGAYVTELFRSRHVFSGLGLGREAGNALGAAIVPLVAVPLAFDDTTLWLSVLLCAIALLGLGAAWLSRVGPEAGAGAVLSSADRGRGTR</sequence>
<keyword evidence="5 8" id="KW-1133">Transmembrane helix</keyword>
<dbReference type="InterPro" id="IPR011701">
    <property type="entry name" value="MFS"/>
</dbReference>
<dbReference type="OrthoDB" id="4439211at2"/>
<feature type="transmembrane region" description="Helical" evidence="8">
    <location>
        <begin position="39"/>
        <end position="58"/>
    </location>
</feature>
<comment type="caution">
    <text evidence="10">The sequence shown here is derived from an EMBL/GenBank/DDBJ whole genome shotgun (WGS) entry which is preliminary data.</text>
</comment>
<keyword evidence="6 8" id="KW-0472">Membrane</keyword>
<feature type="transmembrane region" description="Helical" evidence="8">
    <location>
        <begin position="390"/>
        <end position="408"/>
    </location>
</feature>
<dbReference type="CDD" id="cd17369">
    <property type="entry name" value="MFS_ShiA_like"/>
    <property type="match status" value="1"/>
</dbReference>
<proteinExistence type="predicted"/>
<dbReference type="InterPro" id="IPR020846">
    <property type="entry name" value="MFS_dom"/>
</dbReference>
<evidence type="ECO:0000256" key="1">
    <source>
        <dbReference type="ARBA" id="ARBA00004651"/>
    </source>
</evidence>
<feature type="transmembrane region" description="Helical" evidence="8">
    <location>
        <begin position="253"/>
        <end position="278"/>
    </location>
</feature>
<dbReference type="AlphaFoldDB" id="A0A243Q9K6"/>
<keyword evidence="11" id="KW-1185">Reference proteome</keyword>
<feature type="transmembrane region" description="Helical" evidence="8">
    <location>
        <begin position="64"/>
        <end position="88"/>
    </location>
</feature>
<dbReference type="GO" id="GO:0005886">
    <property type="term" value="C:plasma membrane"/>
    <property type="evidence" value="ECO:0007669"/>
    <property type="project" value="UniProtKB-SubCell"/>
</dbReference>
<dbReference type="SUPFAM" id="SSF103473">
    <property type="entry name" value="MFS general substrate transporter"/>
    <property type="match status" value="1"/>
</dbReference>
<feature type="domain" description="Major facilitator superfamily (MFS) profile" evidence="9">
    <location>
        <begin position="27"/>
        <end position="438"/>
    </location>
</feature>
<evidence type="ECO:0000256" key="3">
    <source>
        <dbReference type="ARBA" id="ARBA00022475"/>
    </source>
</evidence>
<feature type="transmembrane region" description="Helical" evidence="8">
    <location>
        <begin position="200"/>
        <end position="219"/>
    </location>
</feature>
<keyword evidence="3" id="KW-1003">Cell membrane</keyword>
<evidence type="ECO:0000256" key="8">
    <source>
        <dbReference type="SAM" id="Phobius"/>
    </source>
</evidence>
<keyword evidence="4 8" id="KW-0812">Transmembrane</keyword>
<feature type="region of interest" description="Disordered" evidence="7">
    <location>
        <begin position="1"/>
        <end position="24"/>
    </location>
</feature>
<evidence type="ECO:0000256" key="6">
    <source>
        <dbReference type="ARBA" id="ARBA00023136"/>
    </source>
</evidence>
<gene>
    <name evidence="10" type="ORF">CA982_17955</name>
</gene>
<feature type="transmembrane region" description="Helical" evidence="8">
    <location>
        <begin position="100"/>
        <end position="118"/>
    </location>
</feature>
<dbReference type="Gene3D" id="1.20.1250.20">
    <property type="entry name" value="MFS general substrate transporter like domains"/>
    <property type="match status" value="2"/>
</dbReference>
<dbReference type="PANTHER" id="PTHR43045:SF1">
    <property type="entry name" value="SHIKIMATE TRANSPORTER"/>
    <property type="match status" value="1"/>
</dbReference>
<evidence type="ECO:0000256" key="5">
    <source>
        <dbReference type="ARBA" id="ARBA00022989"/>
    </source>
</evidence>
<evidence type="ECO:0000256" key="7">
    <source>
        <dbReference type="SAM" id="MobiDB-lite"/>
    </source>
</evidence>
<dbReference type="PANTHER" id="PTHR43045">
    <property type="entry name" value="SHIKIMATE TRANSPORTER"/>
    <property type="match status" value="1"/>
</dbReference>
<accession>A0A243Q9K6</accession>
<feature type="transmembrane region" description="Helical" evidence="8">
    <location>
        <begin position="319"/>
        <end position="340"/>
    </location>
</feature>